<dbReference type="GO" id="GO:0003677">
    <property type="term" value="F:DNA binding"/>
    <property type="evidence" value="ECO:0007669"/>
    <property type="project" value="UniProtKB-KW"/>
</dbReference>
<evidence type="ECO:0000256" key="3">
    <source>
        <dbReference type="ARBA" id="ARBA00023163"/>
    </source>
</evidence>
<dbReference type="GO" id="GO:0045892">
    <property type="term" value="P:negative regulation of DNA-templated transcription"/>
    <property type="evidence" value="ECO:0007669"/>
    <property type="project" value="TreeGrafter"/>
</dbReference>
<dbReference type="InterPro" id="IPR036388">
    <property type="entry name" value="WH-like_DNA-bd_sf"/>
</dbReference>
<dbReference type="EMBL" id="AUZZ01000389">
    <property type="protein sequence ID" value="EQD68276.1"/>
    <property type="molecule type" value="Genomic_DNA"/>
</dbReference>
<feature type="domain" description="HTH gntR-type" evidence="4">
    <location>
        <begin position="1"/>
        <end position="46"/>
    </location>
</feature>
<dbReference type="Gene3D" id="1.10.10.10">
    <property type="entry name" value="Winged helix-like DNA-binding domain superfamily/Winged helix DNA-binding domain"/>
    <property type="match status" value="1"/>
</dbReference>
<name>T1B5V5_9ZZZZ</name>
<accession>T1B5V5</accession>
<evidence type="ECO:0000259" key="4">
    <source>
        <dbReference type="PROSITE" id="PS50949"/>
    </source>
</evidence>
<dbReference type="InterPro" id="IPR050679">
    <property type="entry name" value="Bact_HTH_transcr_reg"/>
</dbReference>
<reference evidence="5" key="2">
    <citation type="journal article" date="2014" name="ISME J.">
        <title>Microbial stratification in low pH oxic and suboxic macroscopic growths along an acid mine drainage.</title>
        <authorList>
            <person name="Mendez-Garcia C."/>
            <person name="Mesa V."/>
            <person name="Sprenger R.R."/>
            <person name="Richter M."/>
            <person name="Diez M.S."/>
            <person name="Solano J."/>
            <person name="Bargiela R."/>
            <person name="Golyshina O.V."/>
            <person name="Manteca A."/>
            <person name="Ramos J.L."/>
            <person name="Gallego J.R."/>
            <person name="Llorente I."/>
            <person name="Martins Dos Santos V.A."/>
            <person name="Jensen O.N."/>
            <person name="Pelaez A.I."/>
            <person name="Sanchez J."/>
            <person name="Ferrer M."/>
        </authorList>
    </citation>
    <scope>NUCLEOTIDE SEQUENCE</scope>
</reference>
<dbReference type="PRINTS" id="PR00035">
    <property type="entry name" value="HTHGNTR"/>
</dbReference>
<dbReference type="InterPro" id="IPR028978">
    <property type="entry name" value="Chorismate_lyase_/UTRA_dom_sf"/>
</dbReference>
<dbReference type="SUPFAM" id="SSF46785">
    <property type="entry name" value="Winged helix' DNA-binding domain"/>
    <property type="match status" value="1"/>
</dbReference>
<sequence>MAFPSERKLMARYQVTRTTVRSAIGALKQEGMVVSEHGAGSFVRDPKADRRRVDARQVGVVRPDAPGEAEPRRAAGERAFRLQAILESSERRMKVTPWIGELLQVEIGTEVLVQETTGLDAGGAPSLCWAWLHPKVEEQLGLAEADLAGRWLPTCWQARGCRAGRVRTWWRPRCRHPTSSRPWRCRTGCRCSSCTG</sequence>
<dbReference type="GO" id="GO:0003700">
    <property type="term" value="F:DNA-binding transcription factor activity"/>
    <property type="evidence" value="ECO:0007669"/>
    <property type="project" value="InterPro"/>
</dbReference>
<dbReference type="CDD" id="cd07377">
    <property type="entry name" value="WHTH_GntR"/>
    <property type="match status" value="1"/>
</dbReference>
<evidence type="ECO:0000313" key="5">
    <source>
        <dbReference type="EMBL" id="EQD68276.1"/>
    </source>
</evidence>
<evidence type="ECO:0000256" key="2">
    <source>
        <dbReference type="ARBA" id="ARBA00023125"/>
    </source>
</evidence>
<dbReference type="InterPro" id="IPR000524">
    <property type="entry name" value="Tscrpt_reg_HTH_GntR"/>
</dbReference>
<keyword evidence="2" id="KW-0238">DNA-binding</keyword>
<comment type="caution">
    <text evidence="5">The sequence shown here is derived from an EMBL/GenBank/DDBJ whole genome shotgun (WGS) entry which is preliminary data.</text>
</comment>
<keyword evidence="3" id="KW-0804">Transcription</keyword>
<dbReference type="SUPFAM" id="SSF64288">
    <property type="entry name" value="Chorismate lyase-like"/>
    <property type="match status" value="1"/>
</dbReference>
<dbReference type="InterPro" id="IPR036390">
    <property type="entry name" value="WH_DNA-bd_sf"/>
</dbReference>
<reference evidence="5" key="1">
    <citation type="submission" date="2013-08" db="EMBL/GenBank/DDBJ databases">
        <authorList>
            <person name="Mendez C."/>
            <person name="Richter M."/>
            <person name="Ferrer M."/>
            <person name="Sanchez J."/>
        </authorList>
    </citation>
    <scope>NUCLEOTIDE SEQUENCE</scope>
</reference>
<dbReference type="PANTHER" id="PTHR44846">
    <property type="entry name" value="MANNOSYL-D-GLYCERATE TRANSPORT/METABOLISM SYSTEM REPRESSOR MNGR-RELATED"/>
    <property type="match status" value="1"/>
</dbReference>
<keyword evidence="1" id="KW-0805">Transcription regulation</keyword>
<gene>
    <name evidence="5" type="ORF">B2A_00502</name>
</gene>
<dbReference type="PANTHER" id="PTHR44846:SF17">
    <property type="entry name" value="GNTR-FAMILY TRANSCRIPTIONAL REGULATOR"/>
    <property type="match status" value="1"/>
</dbReference>
<dbReference type="AlphaFoldDB" id="T1B5V5"/>
<dbReference type="Pfam" id="PF00392">
    <property type="entry name" value="GntR"/>
    <property type="match status" value="1"/>
</dbReference>
<organism evidence="5">
    <name type="scientific">mine drainage metagenome</name>
    <dbReference type="NCBI Taxonomy" id="410659"/>
    <lineage>
        <taxon>unclassified sequences</taxon>
        <taxon>metagenomes</taxon>
        <taxon>ecological metagenomes</taxon>
    </lineage>
</organism>
<dbReference type="PROSITE" id="PS50949">
    <property type="entry name" value="HTH_GNTR"/>
    <property type="match status" value="1"/>
</dbReference>
<evidence type="ECO:0000256" key="1">
    <source>
        <dbReference type="ARBA" id="ARBA00023015"/>
    </source>
</evidence>
<proteinExistence type="predicted"/>
<protein>
    <submittedName>
        <fullName evidence="5">Bacterial regulatory protein GntR, HTH domain protein</fullName>
    </submittedName>
</protein>